<proteinExistence type="predicted"/>
<gene>
    <name evidence="1" type="ORF">CEP48_05505</name>
</gene>
<reference evidence="1" key="1">
    <citation type="submission" date="2017-06" db="EMBL/GenBank/DDBJ databases">
        <title>Genome sequencing of pathogenic and non-pathogenic strains within Bisgaard taxon 40.</title>
        <authorList>
            <person name="Ladner J.T."/>
            <person name="Lovett S.P."/>
            <person name="Koroleva G."/>
            <person name="Lorch J.M."/>
        </authorList>
    </citation>
    <scope>NUCLEOTIDE SEQUENCE</scope>
    <source>
        <strain evidence="1">27576-1-I1</strain>
    </source>
</reference>
<name>A0A8E3MGG7_9PAST</name>
<dbReference type="Proteomes" id="UP000955338">
    <property type="component" value="Chromosome"/>
</dbReference>
<accession>A0A8E3MGG7</accession>
<dbReference type="AlphaFoldDB" id="A0A8E3MGG7"/>
<dbReference type="CDD" id="cd16441">
    <property type="entry name" value="beta_Kdo_transferase_KpsS"/>
    <property type="match status" value="1"/>
</dbReference>
<dbReference type="EMBL" id="CP022011">
    <property type="protein sequence ID" value="QDJ14918.1"/>
    <property type="molecule type" value="Genomic_DNA"/>
</dbReference>
<keyword evidence="2" id="KW-1185">Reference proteome</keyword>
<organism evidence="1 2">
    <name type="scientific">Mergibacter septicus</name>
    <dbReference type="NCBI Taxonomy" id="221402"/>
    <lineage>
        <taxon>Bacteria</taxon>
        <taxon>Pseudomonadati</taxon>
        <taxon>Pseudomonadota</taxon>
        <taxon>Gammaproteobacteria</taxon>
        <taxon>Pasteurellales</taxon>
        <taxon>Pasteurellaceae</taxon>
        <taxon>Mergibacter</taxon>
    </lineage>
</organism>
<dbReference type="RefSeq" id="WP_261920560.1">
    <property type="nucleotide sequence ID" value="NZ_CP022011.1"/>
</dbReference>
<protein>
    <submittedName>
        <fullName evidence="1">Capsule biosynthesis protein</fullName>
    </submittedName>
</protein>
<dbReference type="GO" id="GO:0000271">
    <property type="term" value="P:polysaccharide biosynthetic process"/>
    <property type="evidence" value="ECO:0007669"/>
    <property type="project" value="InterPro"/>
</dbReference>
<dbReference type="Pfam" id="PF05159">
    <property type="entry name" value="Capsule_synth"/>
    <property type="match status" value="1"/>
</dbReference>
<evidence type="ECO:0000313" key="1">
    <source>
        <dbReference type="EMBL" id="QDJ14918.1"/>
    </source>
</evidence>
<sequence length="402" mass="47358">MINHNIDELLSSSRKILLLQSPIGYFFTDLSQWLKKHNKIVFKLNFNAGDEYFYPETDDHNNPYTYTGKLTEFDNFLRDFIKKNNIDTFICFGDTRPYHVIAKKLAKKLNITFWVLEEGYFRPHFITLEKEGVNAFSTIPRNKEFYLQFSNLPQSAKPQNVASGFLPAAKLAAKYYHQANKNKNKYPFYKHHRMLNTTYYIKHWIKSGLKKINKKLYTYHFIKDVKKNKFGDFYILPLQVYNDSQVKIHSDFDSVADFLIYVLESFAKNAPKNLTLIVKHHPMDIGFTDYNNIIEKYKILYPHLKHKLYYIYDVPLPILLRKGKGMITLNSTCGISALIHNMPVITLGRANYDFEGLTHQGTLKNFWHKPTKPNKQVFRGFQNYHLNKTQINGSFYNKVILP</sequence>
<dbReference type="GO" id="GO:0015774">
    <property type="term" value="P:polysaccharide transport"/>
    <property type="evidence" value="ECO:0007669"/>
    <property type="project" value="InterPro"/>
</dbReference>
<dbReference type="InterPro" id="IPR007833">
    <property type="entry name" value="Capsule_polysaccharide_synth"/>
</dbReference>
<evidence type="ECO:0000313" key="2">
    <source>
        <dbReference type="Proteomes" id="UP000955338"/>
    </source>
</evidence>